<evidence type="ECO:0008006" key="4">
    <source>
        <dbReference type="Google" id="ProtNLM"/>
    </source>
</evidence>
<dbReference type="AlphaFoldDB" id="A0A0B7JUB6"/>
<dbReference type="EMBL" id="CDPU01000004">
    <property type="protein sequence ID" value="CEO46245.1"/>
    <property type="molecule type" value="Genomic_DNA"/>
</dbReference>
<proteinExistence type="predicted"/>
<feature type="chain" id="PRO_5002134139" description="Granulins domain-containing protein" evidence="2">
    <location>
        <begin position="23"/>
        <end position="284"/>
    </location>
</feature>
<gene>
    <name evidence="3" type="ORF">BN869_000002300_1</name>
</gene>
<evidence type="ECO:0000256" key="2">
    <source>
        <dbReference type="SAM" id="SignalP"/>
    </source>
</evidence>
<evidence type="ECO:0000256" key="1">
    <source>
        <dbReference type="SAM" id="MobiDB-lite"/>
    </source>
</evidence>
<feature type="region of interest" description="Disordered" evidence="1">
    <location>
        <begin position="177"/>
        <end position="263"/>
    </location>
</feature>
<evidence type="ECO:0000313" key="3">
    <source>
        <dbReference type="EMBL" id="CEO46245.1"/>
    </source>
</evidence>
<sequence length="284" mass="29131">MKTQQIVPLELLFLALAPFSTATPELAPLLPRKSSRGLANVRSEEILGTSNLDTRIAERDECGVGYKACKNACIPILGVCCENGKGYCDVMTVCVDAGCCPIGKLCSDDPDGCLGSLVPCGADKTCIPDGKICCEDTGSYCEQGETCMNNGKYGYCAKGSSSTLPYASSLLTRPMPSTGSMSLTSASDFTSTSATTTESTSRSEESTSSTSTISSTGSFSSTSTDSTTSFASSGMQTSTSNAQSASTSTGSAASQTSEPGTSSRMQMSGLALISCGLAAIYCLL</sequence>
<protein>
    <recommendedName>
        <fullName evidence="4">Granulins domain-containing protein</fullName>
    </recommendedName>
</protein>
<keyword evidence="2" id="KW-0732">Signal</keyword>
<name>A0A0B7JUB6_BIOOC</name>
<accession>A0A0B7JUB6</accession>
<feature type="signal peptide" evidence="2">
    <location>
        <begin position="1"/>
        <end position="22"/>
    </location>
</feature>
<feature type="compositionally biased region" description="Low complexity" evidence="1">
    <location>
        <begin position="182"/>
        <end position="257"/>
    </location>
</feature>
<organism evidence="3">
    <name type="scientific">Bionectria ochroleuca</name>
    <name type="common">Gliocladium roseum</name>
    <dbReference type="NCBI Taxonomy" id="29856"/>
    <lineage>
        <taxon>Eukaryota</taxon>
        <taxon>Fungi</taxon>
        <taxon>Dikarya</taxon>
        <taxon>Ascomycota</taxon>
        <taxon>Pezizomycotina</taxon>
        <taxon>Sordariomycetes</taxon>
        <taxon>Hypocreomycetidae</taxon>
        <taxon>Hypocreales</taxon>
        <taxon>Bionectriaceae</taxon>
        <taxon>Clonostachys</taxon>
    </lineage>
</organism>
<reference evidence="3" key="1">
    <citation type="submission" date="2015-01" db="EMBL/GenBank/DDBJ databases">
        <authorList>
            <person name="Durling Mikael"/>
        </authorList>
    </citation>
    <scope>NUCLEOTIDE SEQUENCE</scope>
</reference>